<dbReference type="PANTHER" id="PTHR33777">
    <property type="entry name" value="UPF0045 PROTEIN ECM15"/>
    <property type="match status" value="1"/>
</dbReference>
<keyword evidence="4" id="KW-1185">Reference proteome</keyword>
<dbReference type="SUPFAM" id="SSF89957">
    <property type="entry name" value="MTH1187/YkoF-like"/>
    <property type="match status" value="1"/>
</dbReference>
<dbReference type="Gene3D" id="3.30.70.930">
    <property type="match status" value="1"/>
</dbReference>
<dbReference type="InterPro" id="IPR029756">
    <property type="entry name" value="MTH1187/YkoF-like"/>
</dbReference>
<feature type="domain" description="Thiamine-binding protein" evidence="2">
    <location>
        <begin position="16"/>
        <end position="107"/>
    </location>
</feature>
<protein>
    <submittedName>
        <fullName evidence="3">Cell wall biogenesis protein Ecm15</fullName>
    </submittedName>
</protein>
<organism evidence="3 4">
    <name type="scientific">Ascosphaera apis ARSEF 7405</name>
    <dbReference type="NCBI Taxonomy" id="392613"/>
    <lineage>
        <taxon>Eukaryota</taxon>
        <taxon>Fungi</taxon>
        <taxon>Dikarya</taxon>
        <taxon>Ascomycota</taxon>
        <taxon>Pezizomycotina</taxon>
        <taxon>Eurotiomycetes</taxon>
        <taxon>Eurotiomycetidae</taxon>
        <taxon>Onygenales</taxon>
        <taxon>Ascosphaeraceae</taxon>
        <taxon>Ascosphaera</taxon>
    </lineage>
</organism>
<sequence>MAESTVATTTPDFCIADFCLVPLGTGNTSVSTEVAMVQKVIRSCGLKYSLHSAGTTIEGPWEEVFAVIGRCHQTLHDNKYARVHTDIRVGTRTDKAQSMTDKVPKVESLLK</sequence>
<dbReference type="PANTHER" id="PTHR33777:SF1">
    <property type="entry name" value="UPF0045 PROTEIN ECM15"/>
    <property type="match status" value="1"/>
</dbReference>
<dbReference type="InterPro" id="IPR051614">
    <property type="entry name" value="UPF0045_domain"/>
</dbReference>
<dbReference type="Pfam" id="PF01910">
    <property type="entry name" value="Thiamine_BP"/>
    <property type="match status" value="1"/>
</dbReference>
<evidence type="ECO:0000313" key="3">
    <source>
        <dbReference type="EMBL" id="KZZ95762.1"/>
    </source>
</evidence>
<accession>A0A162IL87</accession>
<gene>
    <name evidence="3" type="ORF">AAP_01438</name>
</gene>
<evidence type="ECO:0000256" key="1">
    <source>
        <dbReference type="ARBA" id="ARBA00010272"/>
    </source>
</evidence>
<comment type="similarity">
    <text evidence="1">Belongs to the UPF0045 family.</text>
</comment>
<dbReference type="VEuPathDB" id="FungiDB:AAP_01438"/>
<proteinExistence type="inferred from homology"/>
<dbReference type="GO" id="GO:0005829">
    <property type="term" value="C:cytosol"/>
    <property type="evidence" value="ECO:0007669"/>
    <property type="project" value="TreeGrafter"/>
</dbReference>
<dbReference type="OrthoDB" id="5587367at2759"/>
<evidence type="ECO:0000313" key="4">
    <source>
        <dbReference type="Proteomes" id="UP000242877"/>
    </source>
</evidence>
<reference evidence="3 4" key="1">
    <citation type="journal article" date="2016" name="Genome Biol. Evol.">
        <title>Divergent and convergent evolution of fungal pathogenicity.</title>
        <authorList>
            <person name="Shang Y."/>
            <person name="Xiao G."/>
            <person name="Zheng P."/>
            <person name="Cen K."/>
            <person name="Zhan S."/>
            <person name="Wang C."/>
        </authorList>
    </citation>
    <scope>NUCLEOTIDE SEQUENCE [LARGE SCALE GENOMIC DNA]</scope>
    <source>
        <strain evidence="3 4">ARSEF 7405</strain>
    </source>
</reference>
<dbReference type="EMBL" id="AZGZ01000004">
    <property type="protein sequence ID" value="KZZ95762.1"/>
    <property type="molecule type" value="Genomic_DNA"/>
</dbReference>
<dbReference type="NCBIfam" id="TIGR00106">
    <property type="entry name" value="MTH1187 family thiamine-binding protein"/>
    <property type="match status" value="1"/>
</dbReference>
<evidence type="ECO:0000259" key="2">
    <source>
        <dbReference type="Pfam" id="PF01910"/>
    </source>
</evidence>
<name>A0A162IL87_9EURO</name>
<comment type="caution">
    <text evidence="3">The sequence shown here is derived from an EMBL/GenBank/DDBJ whole genome shotgun (WGS) entry which is preliminary data.</text>
</comment>
<dbReference type="Proteomes" id="UP000242877">
    <property type="component" value="Unassembled WGS sequence"/>
</dbReference>
<dbReference type="AlphaFoldDB" id="A0A162IL87"/>
<dbReference type="InterPro" id="IPR002767">
    <property type="entry name" value="Thiamine_BP"/>
</dbReference>